<dbReference type="OrthoDB" id="25503at2759"/>
<dbReference type="PROSITE" id="PS50188">
    <property type="entry name" value="B302_SPRY"/>
    <property type="match status" value="1"/>
</dbReference>
<dbReference type="PANTHER" id="PTHR12864">
    <property type="entry name" value="RAN BINDING PROTEIN 9-RELATED"/>
    <property type="match status" value="1"/>
</dbReference>
<evidence type="ECO:0000313" key="3">
    <source>
        <dbReference type="Proteomes" id="UP000439903"/>
    </source>
</evidence>
<dbReference type="InterPro" id="IPR013320">
    <property type="entry name" value="ConA-like_dom_sf"/>
</dbReference>
<dbReference type="EMBL" id="WTPW01001177">
    <property type="protein sequence ID" value="KAF0450886.1"/>
    <property type="molecule type" value="Genomic_DNA"/>
</dbReference>
<keyword evidence="3" id="KW-1185">Reference proteome</keyword>
<dbReference type="Gene3D" id="2.60.120.920">
    <property type="match status" value="1"/>
</dbReference>
<dbReference type="InterPro" id="IPR003877">
    <property type="entry name" value="SPRY_dom"/>
</dbReference>
<dbReference type="AlphaFoldDB" id="A0A8H3XDE3"/>
<dbReference type="SMART" id="SM00449">
    <property type="entry name" value="SPRY"/>
    <property type="match status" value="1"/>
</dbReference>
<reference evidence="2 3" key="1">
    <citation type="journal article" date="2019" name="Environ. Microbiol.">
        <title>At the nexus of three kingdoms: the genome of the mycorrhizal fungus Gigaspora margarita provides insights into plant, endobacterial and fungal interactions.</title>
        <authorList>
            <person name="Venice F."/>
            <person name="Ghignone S."/>
            <person name="Salvioli di Fossalunga A."/>
            <person name="Amselem J."/>
            <person name="Novero M."/>
            <person name="Xianan X."/>
            <person name="Sedzielewska Toro K."/>
            <person name="Morin E."/>
            <person name="Lipzen A."/>
            <person name="Grigoriev I.V."/>
            <person name="Henrissat B."/>
            <person name="Martin F.M."/>
            <person name="Bonfante P."/>
        </authorList>
    </citation>
    <scope>NUCLEOTIDE SEQUENCE [LARGE SCALE GENOMIC DNA]</scope>
    <source>
        <strain evidence="2 3">BEG34</strain>
    </source>
</reference>
<dbReference type="InterPro" id="IPR050618">
    <property type="entry name" value="Ubq-SigPath_Reg"/>
</dbReference>
<sequence length="273" mass="31397">MESPATWNVNSGYNHLKFNGLEVKYDGSSKNWFDSEIARTDHPIPKCELFYFEVYINEKGEDGIIGIGFCTEKTLLKETMPGWDNSSWSYRGDNGDAFCQLNRKPYGPPFTTGDTIGCCLNFRTNTVFYTKNGVHLGIAFKNDFTMEKDGPAIYPCVGLRSEGASIEINFDNQRFKYKTMTAYDIKDSKLQEEWNKALDMYNFYSLCNQADILAKLFNDPTDSPTHRGKAYFIMGRFDDEEALSKLNDETRYRGEISYMMEKYDEALQDFGNC</sequence>
<dbReference type="Proteomes" id="UP000439903">
    <property type="component" value="Unassembled WGS sequence"/>
</dbReference>
<evidence type="ECO:0000259" key="1">
    <source>
        <dbReference type="PROSITE" id="PS50188"/>
    </source>
</evidence>
<dbReference type="SUPFAM" id="SSF49899">
    <property type="entry name" value="Concanavalin A-like lectins/glucanases"/>
    <property type="match status" value="1"/>
</dbReference>
<proteinExistence type="predicted"/>
<accession>A0A8H3XDE3</accession>
<dbReference type="Pfam" id="PF00622">
    <property type="entry name" value="SPRY"/>
    <property type="match status" value="1"/>
</dbReference>
<gene>
    <name evidence="2" type="ORF">F8M41_002098</name>
</gene>
<feature type="domain" description="B30.2/SPRY" evidence="1">
    <location>
        <begin position="1"/>
        <end position="175"/>
    </location>
</feature>
<organism evidence="2 3">
    <name type="scientific">Gigaspora margarita</name>
    <dbReference type="NCBI Taxonomy" id="4874"/>
    <lineage>
        <taxon>Eukaryota</taxon>
        <taxon>Fungi</taxon>
        <taxon>Fungi incertae sedis</taxon>
        <taxon>Mucoromycota</taxon>
        <taxon>Glomeromycotina</taxon>
        <taxon>Glomeromycetes</taxon>
        <taxon>Diversisporales</taxon>
        <taxon>Gigasporaceae</taxon>
        <taxon>Gigaspora</taxon>
    </lineage>
</organism>
<evidence type="ECO:0000313" key="2">
    <source>
        <dbReference type="EMBL" id="KAF0450886.1"/>
    </source>
</evidence>
<dbReference type="InterPro" id="IPR043136">
    <property type="entry name" value="B30.2/SPRY_sf"/>
</dbReference>
<protein>
    <submittedName>
        <fullName evidence="2">SPRY-domain-containing protein</fullName>
    </submittedName>
</protein>
<comment type="caution">
    <text evidence="2">The sequence shown here is derived from an EMBL/GenBank/DDBJ whole genome shotgun (WGS) entry which is preliminary data.</text>
</comment>
<dbReference type="InterPro" id="IPR001870">
    <property type="entry name" value="B30.2/SPRY"/>
</dbReference>
<name>A0A8H3XDE3_GIGMA</name>